<keyword evidence="10" id="KW-1185">Reference proteome</keyword>
<feature type="transmembrane region" description="Helical" evidence="7">
    <location>
        <begin position="130"/>
        <end position="147"/>
    </location>
</feature>
<dbReference type="InterPro" id="IPR017475">
    <property type="entry name" value="EPS_sugar_tfrase"/>
</dbReference>
<comment type="similarity">
    <text evidence="2">Belongs to the bacterial sugar transferase family.</text>
</comment>
<reference evidence="9 10" key="1">
    <citation type="submission" date="2016-11" db="EMBL/GenBank/DDBJ databases">
        <title>Draft Genome Sequences of Nine Cyanobacterial Strains from Diverse Habitats.</title>
        <authorList>
            <person name="Zhu T."/>
            <person name="Hou S."/>
            <person name="Lu X."/>
            <person name="Hess W.R."/>
        </authorList>
    </citation>
    <scope>NUCLEOTIDE SEQUENCE [LARGE SCALE GENOMIC DNA]</scope>
    <source>
        <strain evidence="9 10">5.2 s.c.1</strain>
    </source>
</reference>
<feature type="transmembrane region" description="Helical" evidence="7">
    <location>
        <begin position="30"/>
        <end position="48"/>
    </location>
</feature>
<evidence type="ECO:0000259" key="8">
    <source>
        <dbReference type="Pfam" id="PF02397"/>
    </source>
</evidence>
<evidence type="ECO:0000313" key="9">
    <source>
        <dbReference type="EMBL" id="OKH26977.1"/>
    </source>
</evidence>
<evidence type="ECO:0000313" key="10">
    <source>
        <dbReference type="Proteomes" id="UP000185984"/>
    </source>
</evidence>
<evidence type="ECO:0000256" key="5">
    <source>
        <dbReference type="ARBA" id="ARBA00022989"/>
    </source>
</evidence>
<feature type="domain" description="Bacterial sugar transferase" evidence="8">
    <location>
        <begin position="286"/>
        <end position="475"/>
    </location>
</feature>
<dbReference type="RefSeq" id="WP_073549199.1">
    <property type="nucleotide sequence ID" value="NZ_CAWMVK010000041.1"/>
</dbReference>
<dbReference type="GO" id="GO:0016020">
    <property type="term" value="C:membrane"/>
    <property type="evidence" value="ECO:0007669"/>
    <property type="project" value="UniProtKB-SubCell"/>
</dbReference>
<dbReference type="OrthoDB" id="9808602at2"/>
<evidence type="ECO:0000256" key="3">
    <source>
        <dbReference type="ARBA" id="ARBA00022679"/>
    </source>
</evidence>
<feature type="transmembrane region" description="Helical" evidence="7">
    <location>
        <begin position="291"/>
        <end position="312"/>
    </location>
</feature>
<dbReference type="InterPro" id="IPR003362">
    <property type="entry name" value="Bact_transf"/>
</dbReference>
<evidence type="ECO:0000256" key="2">
    <source>
        <dbReference type="ARBA" id="ARBA00006464"/>
    </source>
</evidence>
<feature type="transmembrane region" description="Helical" evidence="7">
    <location>
        <begin position="68"/>
        <end position="88"/>
    </location>
</feature>
<keyword evidence="5 7" id="KW-1133">Transmembrane helix</keyword>
<dbReference type="GO" id="GO:0016780">
    <property type="term" value="F:phosphotransferase activity, for other substituted phosphate groups"/>
    <property type="evidence" value="ECO:0007669"/>
    <property type="project" value="TreeGrafter"/>
</dbReference>
<gene>
    <name evidence="9" type="ORF">NIES1031_09610</name>
</gene>
<dbReference type="NCBIfam" id="TIGR03025">
    <property type="entry name" value="EPS_sugtrans"/>
    <property type="match status" value="1"/>
</dbReference>
<dbReference type="Proteomes" id="UP000185984">
    <property type="component" value="Unassembled WGS sequence"/>
</dbReference>
<dbReference type="AlphaFoldDB" id="A0A1U7HTS1"/>
<keyword evidence="6 7" id="KW-0472">Membrane</keyword>
<dbReference type="Pfam" id="PF02397">
    <property type="entry name" value="Bac_transf"/>
    <property type="match status" value="1"/>
</dbReference>
<dbReference type="PANTHER" id="PTHR30576:SF23">
    <property type="entry name" value="GLUCOSYLTRANSFERASE"/>
    <property type="match status" value="1"/>
</dbReference>
<dbReference type="EMBL" id="MRCC01000007">
    <property type="protein sequence ID" value="OKH26977.1"/>
    <property type="molecule type" value="Genomic_DNA"/>
</dbReference>
<evidence type="ECO:0000256" key="7">
    <source>
        <dbReference type="SAM" id="Phobius"/>
    </source>
</evidence>
<evidence type="ECO:0000256" key="1">
    <source>
        <dbReference type="ARBA" id="ARBA00004141"/>
    </source>
</evidence>
<dbReference type="PANTHER" id="PTHR30576">
    <property type="entry name" value="COLANIC BIOSYNTHESIS UDP-GLUCOSE LIPID CARRIER TRANSFERASE"/>
    <property type="match status" value="1"/>
</dbReference>
<dbReference type="STRING" id="247279.NIES1031_09610"/>
<accession>A0A1U7HTS1</accession>
<keyword evidence="4 7" id="KW-0812">Transmembrane</keyword>
<comment type="caution">
    <text evidence="9">The sequence shown here is derived from an EMBL/GenBank/DDBJ whole genome shotgun (WGS) entry which is preliminary data.</text>
</comment>
<evidence type="ECO:0000256" key="6">
    <source>
        <dbReference type="ARBA" id="ARBA00023136"/>
    </source>
</evidence>
<proteinExistence type="inferred from homology"/>
<evidence type="ECO:0000256" key="4">
    <source>
        <dbReference type="ARBA" id="ARBA00022692"/>
    </source>
</evidence>
<feature type="transmembrane region" description="Helical" evidence="7">
    <location>
        <begin position="100"/>
        <end position="118"/>
    </location>
</feature>
<name>A0A1U7HTS1_9CHRO</name>
<comment type="subcellular location">
    <subcellularLocation>
        <location evidence="1">Membrane</location>
        <topology evidence="1">Multi-pass membrane protein</topology>
    </subcellularLocation>
</comment>
<keyword evidence="3 9" id="KW-0808">Transferase</keyword>
<sequence length="481" mass="54909">MTSTTSLSINKLDLRAPVFTRLRRGTGVRWLRVTSLMSLDATMLYTAWHLAEKLGTPLDSPWNTAYNPFSIVPILATEIGLIAAKKLYDTRQERRDYFNLVKALTIAHLLLLLAAFFYQPNGFVSRSTFVLSWVFSISLTFIARFAFDSTVEYVRKQGAVCYRTFIISRPEDREKANRLIARENCYKVLGWADVSALVADKDHLDATIEQICSLGVSEVFVCSWASIKSRMFLYWKLRNAGITLHILPIDVDLEGIQRNLELKMVGGLPALKLSPPLITGSDFLMKRCFDFICATSFVLLASPLYLLIALLIKIDSPGPIFYKQTRIGLHGKPFKVWKFRTMVVNADKLQKELEARNENKDGILFKIKDDPRITGVGKFLRRYSLDELPQLFNVMFGEMSLVGPRPLPVRDVEKFSEHHFIRQEVLPGISGLWQVSGRSDITDFEQVIRLDVTYMENWSLWLDMQILLQTVMVIVGKKGAY</sequence>
<organism evidence="9 10">
    <name type="scientific">Chroogloeocystis siderophila 5.2 s.c.1</name>
    <dbReference type="NCBI Taxonomy" id="247279"/>
    <lineage>
        <taxon>Bacteria</taxon>
        <taxon>Bacillati</taxon>
        <taxon>Cyanobacteriota</taxon>
        <taxon>Cyanophyceae</taxon>
        <taxon>Oscillatoriophycideae</taxon>
        <taxon>Chroococcales</taxon>
        <taxon>Chroococcaceae</taxon>
        <taxon>Chroogloeocystis</taxon>
    </lineage>
</organism>
<protein>
    <submittedName>
        <fullName evidence="9">Glucosyl transferase</fullName>
    </submittedName>
</protein>